<dbReference type="AlphaFoldDB" id="A0A0K8S4X1"/>
<accession>A0A0K8S4X1</accession>
<proteinExistence type="predicted"/>
<sequence>LTALKQGENENPFKFHERILNHLTLITAYIENYEVDEADSMIAHYNQLALRCLLLNLREPLGSILRTRQPADLNTALSWMTNDYQLLCNNRTKQNPHNNRPNQQYPHSS</sequence>
<dbReference type="EMBL" id="GBRD01018042">
    <property type="protein sequence ID" value="JAG47785.1"/>
    <property type="molecule type" value="Transcribed_RNA"/>
</dbReference>
<protein>
    <submittedName>
        <fullName evidence="2">Uncharacterized protein</fullName>
    </submittedName>
</protein>
<feature type="region of interest" description="Disordered" evidence="1">
    <location>
        <begin position="90"/>
        <end position="109"/>
    </location>
</feature>
<reference evidence="2" key="1">
    <citation type="submission" date="2014-09" db="EMBL/GenBank/DDBJ databases">
        <authorList>
            <person name="Magalhaes I.L.F."/>
            <person name="Oliveira U."/>
            <person name="Santos F.R."/>
            <person name="Vidigal T.H.D.A."/>
            <person name="Brescovit A.D."/>
            <person name="Santos A.J."/>
        </authorList>
    </citation>
    <scope>NUCLEOTIDE SEQUENCE</scope>
</reference>
<name>A0A0K8S4X1_LYGHE</name>
<evidence type="ECO:0000256" key="1">
    <source>
        <dbReference type="SAM" id="MobiDB-lite"/>
    </source>
</evidence>
<evidence type="ECO:0000313" key="2">
    <source>
        <dbReference type="EMBL" id="JAG47785.1"/>
    </source>
</evidence>
<organism evidence="2">
    <name type="scientific">Lygus hesperus</name>
    <name type="common">Western plant bug</name>
    <dbReference type="NCBI Taxonomy" id="30085"/>
    <lineage>
        <taxon>Eukaryota</taxon>
        <taxon>Metazoa</taxon>
        <taxon>Ecdysozoa</taxon>
        <taxon>Arthropoda</taxon>
        <taxon>Hexapoda</taxon>
        <taxon>Insecta</taxon>
        <taxon>Pterygota</taxon>
        <taxon>Neoptera</taxon>
        <taxon>Paraneoptera</taxon>
        <taxon>Hemiptera</taxon>
        <taxon>Heteroptera</taxon>
        <taxon>Panheteroptera</taxon>
        <taxon>Cimicomorpha</taxon>
        <taxon>Miridae</taxon>
        <taxon>Mirini</taxon>
        <taxon>Lygus</taxon>
    </lineage>
</organism>
<feature type="non-terminal residue" evidence="2">
    <location>
        <position position="109"/>
    </location>
</feature>
<feature type="non-terminal residue" evidence="2">
    <location>
        <position position="1"/>
    </location>
</feature>